<keyword evidence="3" id="KW-1185">Reference proteome</keyword>
<dbReference type="InterPro" id="IPR023875">
    <property type="entry name" value="DNA_repair_put"/>
</dbReference>
<gene>
    <name evidence="2" type="ORF">SAMN05216480_101850</name>
</gene>
<dbReference type="STRING" id="1224947.SAMN05216480_101850"/>
<evidence type="ECO:0000313" key="2">
    <source>
        <dbReference type="EMBL" id="SFU33856.1"/>
    </source>
</evidence>
<accession>A0A1I7FCQ2</accession>
<reference evidence="2 3" key="1">
    <citation type="submission" date="2016-10" db="EMBL/GenBank/DDBJ databases">
        <authorList>
            <person name="de Groot N.N."/>
        </authorList>
    </citation>
    <scope>NUCLEOTIDE SEQUENCE [LARGE SCALE GENOMIC DNA]</scope>
    <source>
        <strain evidence="2 3">CGMCC 1.12333</strain>
    </source>
</reference>
<protein>
    <submittedName>
        <fullName evidence="2">Probable DNA metabolism protein</fullName>
    </submittedName>
</protein>
<dbReference type="RefSeq" id="WP_093023268.1">
    <property type="nucleotide sequence ID" value="NZ_FPBK01000001.1"/>
</dbReference>
<dbReference type="InterPro" id="IPR025404">
    <property type="entry name" value="DUF4130"/>
</dbReference>
<dbReference type="Proteomes" id="UP000199138">
    <property type="component" value="Unassembled WGS sequence"/>
</dbReference>
<dbReference type="AlphaFoldDB" id="A0A1I7FCQ2"/>
<proteinExistence type="predicted"/>
<sequence length="253" mass="30720">MHFLVYDHTFDGFLSAVFHAYEYKLKAVRIMKRELFQPGMFQEAEEIFTDVEKAKRVWKRLEEILGKQAVQVLLLSFLSEEESVEIPLLEVIRIAFANPNQNVLQNYGNEHVVALQKLTKSVSRERHRMKAFVRFELLKDEIYAAKIDPDFDVLLLIKNHFKNRYQDQKWLIYDIRRNYGLFYDLEKVEVIQLDAEFSKSVRFQKEILSEKEQKYQHLWQEYFDHTNIVERKNTKLHLQHVPKRYWKYLTEKR</sequence>
<dbReference type="EMBL" id="FPBK01000001">
    <property type="protein sequence ID" value="SFU33856.1"/>
    <property type="molecule type" value="Genomic_DNA"/>
</dbReference>
<name>A0A1I7FCQ2_9FLAO</name>
<evidence type="ECO:0000259" key="1">
    <source>
        <dbReference type="Pfam" id="PF13566"/>
    </source>
</evidence>
<dbReference type="OrthoDB" id="5290748at2"/>
<feature type="domain" description="DUF4130" evidence="1">
    <location>
        <begin position="87"/>
        <end position="251"/>
    </location>
</feature>
<evidence type="ECO:0000313" key="3">
    <source>
        <dbReference type="Proteomes" id="UP000199138"/>
    </source>
</evidence>
<organism evidence="2 3">
    <name type="scientific">Pustulibacterium marinum</name>
    <dbReference type="NCBI Taxonomy" id="1224947"/>
    <lineage>
        <taxon>Bacteria</taxon>
        <taxon>Pseudomonadati</taxon>
        <taxon>Bacteroidota</taxon>
        <taxon>Flavobacteriia</taxon>
        <taxon>Flavobacteriales</taxon>
        <taxon>Flavobacteriaceae</taxon>
        <taxon>Pustulibacterium</taxon>
    </lineage>
</organism>
<dbReference type="Pfam" id="PF13566">
    <property type="entry name" value="DUF4130"/>
    <property type="match status" value="1"/>
</dbReference>
<dbReference type="NCBIfam" id="TIGR03915">
    <property type="entry name" value="SAM_7_link_chp"/>
    <property type="match status" value="1"/>
</dbReference>